<accession>A0ABZ3EST7</accession>
<evidence type="ECO:0000256" key="10">
    <source>
        <dbReference type="ARBA" id="ARBA00022691"/>
    </source>
</evidence>
<evidence type="ECO:0000313" key="18">
    <source>
        <dbReference type="Proteomes" id="UP001451571"/>
    </source>
</evidence>
<feature type="domain" description="N-acetyltransferase" evidence="16">
    <location>
        <begin position="344"/>
        <end position="473"/>
    </location>
</feature>
<feature type="binding site" evidence="15">
    <location>
        <begin position="134"/>
        <end position="139"/>
    </location>
    <ligand>
        <name>S-adenosyl-L-methionine</name>
        <dbReference type="ChEBI" id="CHEBI:59789"/>
    </ligand>
</feature>
<dbReference type="NCBIfam" id="TIGR00088">
    <property type="entry name" value="trmD"/>
    <property type="match status" value="1"/>
</dbReference>
<evidence type="ECO:0000256" key="12">
    <source>
        <dbReference type="ARBA" id="ARBA00029736"/>
    </source>
</evidence>
<dbReference type="InterPro" id="IPR016009">
    <property type="entry name" value="tRNA_MeTrfase_TRMD/TRM10"/>
</dbReference>
<keyword evidence="7 15" id="KW-0963">Cytoplasm</keyword>
<dbReference type="EMBL" id="CP146256">
    <property type="protein sequence ID" value="XAH72387.1"/>
    <property type="molecule type" value="Genomic_DNA"/>
</dbReference>
<dbReference type="GO" id="GO:0052906">
    <property type="term" value="F:tRNA (guanine(37)-N1)-methyltransferase activity"/>
    <property type="evidence" value="ECO:0007669"/>
    <property type="project" value="UniProtKB-EC"/>
</dbReference>
<dbReference type="InterPro" id="IPR029026">
    <property type="entry name" value="tRNA_m1G_MTases_N"/>
</dbReference>
<dbReference type="InterPro" id="IPR029028">
    <property type="entry name" value="Alpha/beta_knot_MTases"/>
</dbReference>
<sequence length="473" mass="54409">MNFHVLTLFPEMISQGGQTSILGRAIKNGCISIQPVDIRDYTENKHKKVDDYPYGGGAGMLMQAQPVYDAYLSVKEGIEAEKVRVIYLTPQGKRFDQKMAKELSKEQDLIFLCGHYEGIDERVLEEIVTDYVSVGDYVLTGGELPAMVMIDAVSRLVPGVLNNETSADFETFHNDLLEYPQYSRPEEWKEKRVPPVLLSGDHMKIAAWRKEQSILRTVQRRPDLYEKYELKQRVIERLLKKNKFLYMDMIESLRRGRGEFIYNEEGGVTVWDADADVYMLAAFEEAPAKEMVKELPYEKGMRQIIVHQEFLLRKIKERFRIEEIMPVKHAVYTQKVPLFIPKDIEIRPLGIEYLEEVTGHYHMVSEDYISEQLLGGKLAGAFVEGRLAGFAGEHKEGSLGILEVYEKYRRRGLAASLEAYMINRHLANGFTPYGDVLTDNEASLRLQEKLGLCISKDELYWVIAEERCNESHV</sequence>
<gene>
    <name evidence="15 17" type="primary">trmD</name>
    <name evidence="17" type="ORF">V6984_12720</name>
</gene>
<evidence type="ECO:0000256" key="11">
    <source>
        <dbReference type="ARBA" id="ARBA00022694"/>
    </source>
</evidence>
<comment type="subcellular location">
    <subcellularLocation>
        <location evidence="2 15">Cytoplasm</location>
    </subcellularLocation>
</comment>
<dbReference type="NCBIfam" id="NF000648">
    <property type="entry name" value="PRK00026.1"/>
    <property type="match status" value="1"/>
</dbReference>
<evidence type="ECO:0000256" key="3">
    <source>
        <dbReference type="ARBA" id="ARBA00007630"/>
    </source>
</evidence>
<keyword evidence="10 15" id="KW-0949">S-adenosyl-L-methionine</keyword>
<dbReference type="EC" id="2.1.1.228" evidence="5 15"/>
<dbReference type="PROSITE" id="PS51186">
    <property type="entry name" value="GNAT"/>
    <property type="match status" value="1"/>
</dbReference>
<keyword evidence="8 15" id="KW-0489">Methyltransferase</keyword>
<dbReference type="Pfam" id="PF01746">
    <property type="entry name" value="tRNA_m1G_MT"/>
    <property type="match status" value="1"/>
</dbReference>
<evidence type="ECO:0000256" key="9">
    <source>
        <dbReference type="ARBA" id="ARBA00022679"/>
    </source>
</evidence>
<dbReference type="Proteomes" id="UP001451571">
    <property type="component" value="Chromosome"/>
</dbReference>
<evidence type="ECO:0000256" key="8">
    <source>
        <dbReference type="ARBA" id="ARBA00022603"/>
    </source>
</evidence>
<comment type="catalytic activity">
    <reaction evidence="14 15">
        <text>guanosine(37) in tRNA + S-adenosyl-L-methionine = N(1)-methylguanosine(37) in tRNA + S-adenosyl-L-homocysteine + H(+)</text>
        <dbReference type="Rhea" id="RHEA:36899"/>
        <dbReference type="Rhea" id="RHEA-COMP:10145"/>
        <dbReference type="Rhea" id="RHEA-COMP:10147"/>
        <dbReference type="ChEBI" id="CHEBI:15378"/>
        <dbReference type="ChEBI" id="CHEBI:57856"/>
        <dbReference type="ChEBI" id="CHEBI:59789"/>
        <dbReference type="ChEBI" id="CHEBI:73542"/>
        <dbReference type="ChEBI" id="CHEBI:74269"/>
        <dbReference type="EC" id="2.1.1.228"/>
    </reaction>
</comment>
<comment type="function">
    <text evidence="1 15">Specifically methylates guanosine-37 in various tRNAs.</text>
</comment>
<protein>
    <recommendedName>
        <fullName evidence="6 15">tRNA (guanine-N(1)-)-methyltransferase</fullName>
        <ecNumber evidence="5 15">2.1.1.228</ecNumber>
    </recommendedName>
    <alternativeName>
        <fullName evidence="12 15">M1G-methyltransferase</fullName>
    </alternativeName>
    <alternativeName>
        <fullName evidence="13 15">tRNA [GM37] methyltransferase</fullName>
    </alternativeName>
</protein>
<keyword evidence="11 15" id="KW-0819">tRNA processing</keyword>
<dbReference type="HAMAP" id="MF_00605">
    <property type="entry name" value="TrmD"/>
    <property type="match status" value="1"/>
</dbReference>
<dbReference type="SUPFAM" id="SSF75217">
    <property type="entry name" value="alpha/beta knot"/>
    <property type="match status" value="1"/>
</dbReference>
<dbReference type="PANTHER" id="PTHR46417">
    <property type="entry name" value="TRNA (GUANINE-N(1)-)-METHYLTRANSFERASE"/>
    <property type="match status" value="1"/>
</dbReference>
<evidence type="ECO:0000256" key="5">
    <source>
        <dbReference type="ARBA" id="ARBA00012807"/>
    </source>
</evidence>
<reference evidence="17 18" key="1">
    <citation type="submission" date="2024-02" db="EMBL/GenBank/DDBJ databases">
        <title>Bacterial strain from lacustrine sediment.</title>
        <authorList>
            <person name="Petit C."/>
            <person name="Fadhlaoui K."/>
        </authorList>
    </citation>
    <scope>NUCLEOTIDE SEQUENCE [LARGE SCALE GENOMIC DNA]</scope>
    <source>
        <strain evidence="17 18">IPX-CK</strain>
    </source>
</reference>
<evidence type="ECO:0000256" key="7">
    <source>
        <dbReference type="ARBA" id="ARBA00022490"/>
    </source>
</evidence>
<name>A0ABZ3EST7_9FIRM</name>
<dbReference type="Gene3D" id="3.40.1280.10">
    <property type="match status" value="1"/>
</dbReference>
<comment type="subunit">
    <text evidence="4 15">Homodimer.</text>
</comment>
<dbReference type="SUPFAM" id="SSF55729">
    <property type="entry name" value="Acyl-CoA N-acyltransferases (Nat)"/>
    <property type="match status" value="1"/>
</dbReference>
<evidence type="ECO:0000256" key="15">
    <source>
        <dbReference type="HAMAP-Rule" id="MF_00605"/>
    </source>
</evidence>
<feature type="binding site" evidence="15">
    <location>
        <position position="114"/>
    </location>
    <ligand>
        <name>S-adenosyl-L-methionine</name>
        <dbReference type="ChEBI" id="CHEBI:59789"/>
    </ligand>
</feature>
<dbReference type="InterPro" id="IPR023148">
    <property type="entry name" value="tRNA_m1G_MeTrfase_C_sf"/>
</dbReference>
<evidence type="ECO:0000256" key="14">
    <source>
        <dbReference type="ARBA" id="ARBA00047783"/>
    </source>
</evidence>
<dbReference type="GO" id="GO:0032259">
    <property type="term" value="P:methylation"/>
    <property type="evidence" value="ECO:0007669"/>
    <property type="project" value="UniProtKB-KW"/>
</dbReference>
<evidence type="ECO:0000256" key="2">
    <source>
        <dbReference type="ARBA" id="ARBA00004496"/>
    </source>
</evidence>
<proteinExistence type="inferred from homology"/>
<evidence type="ECO:0000256" key="6">
    <source>
        <dbReference type="ARBA" id="ARBA00014679"/>
    </source>
</evidence>
<dbReference type="InterPro" id="IPR000182">
    <property type="entry name" value="GNAT_dom"/>
</dbReference>
<keyword evidence="18" id="KW-1185">Reference proteome</keyword>
<evidence type="ECO:0000259" key="16">
    <source>
        <dbReference type="PROSITE" id="PS51186"/>
    </source>
</evidence>
<comment type="similarity">
    <text evidence="3 15">Belongs to the RNA methyltransferase TrmD family.</text>
</comment>
<dbReference type="InterPro" id="IPR013653">
    <property type="entry name" value="GCN5-like_dom"/>
</dbReference>
<evidence type="ECO:0000256" key="4">
    <source>
        <dbReference type="ARBA" id="ARBA00011738"/>
    </source>
</evidence>
<dbReference type="Gene3D" id="3.40.630.30">
    <property type="match status" value="1"/>
</dbReference>
<evidence type="ECO:0000313" key="17">
    <source>
        <dbReference type="EMBL" id="XAH72387.1"/>
    </source>
</evidence>
<dbReference type="Gene3D" id="1.10.1270.20">
    <property type="entry name" value="tRNA(m1g37)methyltransferase, domain 2"/>
    <property type="match status" value="1"/>
</dbReference>
<dbReference type="CDD" id="cd18080">
    <property type="entry name" value="TrmD-like"/>
    <property type="match status" value="1"/>
</dbReference>
<evidence type="ECO:0000256" key="1">
    <source>
        <dbReference type="ARBA" id="ARBA00002634"/>
    </source>
</evidence>
<dbReference type="PANTHER" id="PTHR46417:SF1">
    <property type="entry name" value="TRNA (GUANINE-N(1)-)-METHYLTRANSFERASE"/>
    <property type="match status" value="1"/>
</dbReference>
<dbReference type="InterPro" id="IPR016181">
    <property type="entry name" value="Acyl_CoA_acyltransferase"/>
</dbReference>
<dbReference type="Pfam" id="PF08445">
    <property type="entry name" value="FR47"/>
    <property type="match status" value="1"/>
</dbReference>
<evidence type="ECO:0000256" key="13">
    <source>
        <dbReference type="ARBA" id="ARBA00033392"/>
    </source>
</evidence>
<organism evidence="17 18">
    <name type="scientific">Kineothrix sedimenti</name>
    <dbReference type="NCBI Taxonomy" id="3123317"/>
    <lineage>
        <taxon>Bacteria</taxon>
        <taxon>Bacillati</taxon>
        <taxon>Bacillota</taxon>
        <taxon>Clostridia</taxon>
        <taxon>Lachnospirales</taxon>
        <taxon>Lachnospiraceae</taxon>
        <taxon>Kineothrix</taxon>
    </lineage>
</organism>
<keyword evidence="9 15" id="KW-0808">Transferase</keyword>
<dbReference type="InterPro" id="IPR002649">
    <property type="entry name" value="tRNA_m1G_MeTrfase_TrmD"/>
</dbReference>